<feature type="chain" id="PRO_5039372756" evidence="1">
    <location>
        <begin position="20"/>
        <end position="360"/>
    </location>
</feature>
<gene>
    <name evidence="2" type="ORF">H9864_05605</name>
</gene>
<accession>A0A9E2KL18</accession>
<reference evidence="2" key="1">
    <citation type="journal article" date="2021" name="PeerJ">
        <title>Extensive microbial diversity within the chicken gut microbiome revealed by metagenomics and culture.</title>
        <authorList>
            <person name="Gilroy R."/>
            <person name="Ravi A."/>
            <person name="Getino M."/>
            <person name="Pursley I."/>
            <person name="Horton D.L."/>
            <person name="Alikhan N.F."/>
            <person name="Baker D."/>
            <person name="Gharbi K."/>
            <person name="Hall N."/>
            <person name="Watson M."/>
            <person name="Adriaenssens E.M."/>
            <person name="Foster-Nyarko E."/>
            <person name="Jarju S."/>
            <person name="Secka A."/>
            <person name="Antonio M."/>
            <person name="Oren A."/>
            <person name="Chaudhuri R.R."/>
            <person name="La Ragione R."/>
            <person name="Hildebrand F."/>
            <person name="Pallen M.J."/>
        </authorList>
    </citation>
    <scope>NUCLEOTIDE SEQUENCE</scope>
    <source>
        <strain evidence="2">742</strain>
    </source>
</reference>
<comment type="caution">
    <text evidence="2">The sequence shown here is derived from an EMBL/GenBank/DDBJ whole genome shotgun (WGS) entry which is preliminary data.</text>
</comment>
<evidence type="ECO:0000313" key="3">
    <source>
        <dbReference type="Proteomes" id="UP000824178"/>
    </source>
</evidence>
<protein>
    <submittedName>
        <fullName evidence="2">Foldase</fullName>
    </submittedName>
</protein>
<organism evidence="2 3">
    <name type="scientific">Candidatus Faecalibacterium intestinavium</name>
    <dbReference type="NCBI Taxonomy" id="2838580"/>
    <lineage>
        <taxon>Bacteria</taxon>
        <taxon>Bacillati</taxon>
        <taxon>Bacillota</taxon>
        <taxon>Clostridia</taxon>
        <taxon>Eubacteriales</taxon>
        <taxon>Oscillospiraceae</taxon>
        <taxon>Faecalibacterium</taxon>
    </lineage>
</organism>
<reference evidence="2" key="2">
    <citation type="submission" date="2021-04" db="EMBL/GenBank/DDBJ databases">
        <authorList>
            <person name="Gilroy R."/>
        </authorList>
    </citation>
    <scope>NUCLEOTIDE SEQUENCE</scope>
    <source>
        <strain evidence="2">742</strain>
    </source>
</reference>
<feature type="signal peptide" evidence="1">
    <location>
        <begin position="1"/>
        <end position="19"/>
    </location>
</feature>
<keyword evidence="1" id="KW-0732">Signal</keyword>
<dbReference type="Proteomes" id="UP000824178">
    <property type="component" value="Unassembled WGS sequence"/>
</dbReference>
<sequence length="360" mass="38604">MKKAFSALAVLLALCVALAGCHISTPDSVGAIGGIDIPSGLYLLAQFDAYQQAAQLAESEQDPADVKAFLKETVTLDEESGETALVSDYVADKTLETLRLYAAVETRFEELGGELTPDQLAQADSYAQQLLDNYGEVYTENGIGLASLQLYQRNLAKSAALLNLVYGPEGETPVSEDQLLDHLDEMIYAVYLSVPLYDPETFAFADEEQTDEMLALAEEAVAALPENVTAASFQSSMTFAAAEMYSVLGSSYTPTSADFASGFLLESDLESSFTEEAADTVRSLSVGEGAAVQFTSYSILLLVRLDPLETQTLDQVRNEVLADLCSDEFQNALMEQGEALPDTLDPAAMAKLPASRIQAG</sequence>
<dbReference type="EMBL" id="JAHLFH010000118">
    <property type="protein sequence ID" value="MBU3819830.1"/>
    <property type="molecule type" value="Genomic_DNA"/>
</dbReference>
<evidence type="ECO:0000313" key="2">
    <source>
        <dbReference type="EMBL" id="MBU3819830.1"/>
    </source>
</evidence>
<proteinExistence type="predicted"/>
<name>A0A9E2KL18_9FIRM</name>
<dbReference type="AlphaFoldDB" id="A0A9E2KL18"/>
<evidence type="ECO:0000256" key="1">
    <source>
        <dbReference type="SAM" id="SignalP"/>
    </source>
</evidence>
<dbReference type="PROSITE" id="PS51257">
    <property type="entry name" value="PROKAR_LIPOPROTEIN"/>
    <property type="match status" value="1"/>
</dbReference>